<proteinExistence type="inferred from homology"/>
<keyword evidence="6 7" id="KW-0326">Glycosidase</keyword>
<keyword evidence="5 7" id="KW-0378">Hydrolase</keyword>
<dbReference type="InterPro" id="IPR002772">
    <property type="entry name" value="Glyco_hydro_3_C"/>
</dbReference>
<organism evidence="9 10">
    <name type="scientific">Sunxiuqinia elliptica</name>
    <dbReference type="NCBI Taxonomy" id="655355"/>
    <lineage>
        <taxon>Bacteria</taxon>
        <taxon>Pseudomonadati</taxon>
        <taxon>Bacteroidota</taxon>
        <taxon>Bacteroidia</taxon>
        <taxon>Marinilabiliales</taxon>
        <taxon>Prolixibacteraceae</taxon>
        <taxon>Sunxiuqinia</taxon>
    </lineage>
</organism>
<evidence type="ECO:0000313" key="9">
    <source>
        <dbReference type="EMBL" id="TDN96634.1"/>
    </source>
</evidence>
<dbReference type="EMBL" id="SNWI01000011">
    <property type="protein sequence ID" value="TDN96634.1"/>
    <property type="molecule type" value="Genomic_DNA"/>
</dbReference>
<sequence length="767" mass="85956">MKRTILLLIIICSLGFIKNTSAQKKKTSESSNLTIEERVEELMQQMTLEEKIGQMCQYVAIEHIRETKKRMKGKSLIEDDQAGMYPGMSIQELKQLVIDGKIGSFLHVKDAKEANELQELAMQSRLKIPLLIGIDAIHGHALIEGSTVFPTQLSLSSSWDNDLLYRVAKATAKEVRATGMHWTFSPNVDVARDPRWGRCGETFGEDPFMVSQMGVAFTKGYQGNFGSQNILACAKHFIAGSEPINGTNASPMDASLHQLRTTWFPPYQAQVKAGVYTFMAAHNELNGVPCHGNSFLLTDILRNEWGFEGFVVSDWMDIERLYQTQKVVPNQQEAVKMSVQAGMDMHMHGPDFLQPLQKLVKTGEVDQSRIDDACRKILKAKFLVGLFDQPFSDIEKAQKILFNQEHKDLALESSRKSIILLENKDQLLPLDNPKSILVTGPNANNHRLLGDWTLPQPEENITTIYEGIKEVFNTADVKFIDSGESLLNPVKNTTIVAQEAENYDAVVVVVGSNSLRYERQEKTCGENVDRATLNLLGNQLELIQAIYQANKQVIVVLVNGRPLATPWIKEHIPAIIEAWEPGSMGGKAVAEILAGVVNPSGKLTMTIPRSVGQVTYTYNHKPMNFFHKYVDQPTSPLWEFGHGLSYTSFQYKDLHIKNEKLQPKEDVILSAEVYNTGTVDGDEIVQVYIRDDYSTVTRPVKELVAYQRVSLKAGTSKTVTFKIPYNQLGFYNQNMEYVVEPGSFTIMVGGSSDKSKQLVETINIINK</sequence>
<evidence type="ECO:0000256" key="3">
    <source>
        <dbReference type="ARBA" id="ARBA00012744"/>
    </source>
</evidence>
<dbReference type="InterPro" id="IPR019800">
    <property type="entry name" value="Glyco_hydro_3_AS"/>
</dbReference>
<evidence type="ECO:0000256" key="7">
    <source>
        <dbReference type="RuleBase" id="RU361161"/>
    </source>
</evidence>
<dbReference type="Gene3D" id="3.20.20.300">
    <property type="entry name" value="Glycoside hydrolase, family 3, N-terminal domain"/>
    <property type="match status" value="1"/>
</dbReference>
<dbReference type="InterPro" id="IPR036881">
    <property type="entry name" value="Glyco_hydro_3_C_sf"/>
</dbReference>
<comment type="catalytic activity">
    <reaction evidence="1">
        <text>Hydrolysis of terminal, non-reducing beta-D-glucosyl residues with release of beta-D-glucose.</text>
        <dbReference type="EC" id="3.2.1.21"/>
    </reaction>
</comment>
<keyword evidence="4" id="KW-0732">Signal</keyword>
<dbReference type="InterPro" id="IPR017853">
    <property type="entry name" value="GH"/>
</dbReference>
<dbReference type="EC" id="3.2.1.21" evidence="3"/>
<evidence type="ECO:0000259" key="8">
    <source>
        <dbReference type="SMART" id="SM01217"/>
    </source>
</evidence>
<dbReference type="SMART" id="SM01217">
    <property type="entry name" value="Fn3_like"/>
    <property type="match status" value="1"/>
</dbReference>
<evidence type="ECO:0000256" key="2">
    <source>
        <dbReference type="ARBA" id="ARBA00005336"/>
    </source>
</evidence>
<dbReference type="FunFam" id="2.60.40.10:FF:000495">
    <property type="entry name" value="Periplasmic beta-glucosidase"/>
    <property type="match status" value="1"/>
</dbReference>
<gene>
    <name evidence="9" type="ORF">DET52_1114</name>
</gene>
<dbReference type="Pfam" id="PF14310">
    <property type="entry name" value="Fn3-like"/>
    <property type="match status" value="1"/>
</dbReference>
<dbReference type="GO" id="GO:0009251">
    <property type="term" value="P:glucan catabolic process"/>
    <property type="evidence" value="ECO:0007669"/>
    <property type="project" value="TreeGrafter"/>
</dbReference>
<dbReference type="InterPro" id="IPR001764">
    <property type="entry name" value="Glyco_hydro_3_N"/>
</dbReference>
<reference evidence="9 10" key="1">
    <citation type="submission" date="2019-03" db="EMBL/GenBank/DDBJ databases">
        <title>Freshwater and sediment microbial communities from various areas in North America, analyzing microbe dynamics in response to fracking.</title>
        <authorList>
            <person name="Lamendella R."/>
        </authorList>
    </citation>
    <scope>NUCLEOTIDE SEQUENCE [LARGE SCALE GENOMIC DNA]</scope>
    <source>
        <strain evidence="9 10">114D</strain>
    </source>
</reference>
<dbReference type="GO" id="GO:0008422">
    <property type="term" value="F:beta-glucosidase activity"/>
    <property type="evidence" value="ECO:0007669"/>
    <property type="project" value="UniProtKB-EC"/>
</dbReference>
<evidence type="ECO:0000256" key="5">
    <source>
        <dbReference type="ARBA" id="ARBA00022801"/>
    </source>
</evidence>
<dbReference type="InterPro" id="IPR026891">
    <property type="entry name" value="Fn3-like"/>
</dbReference>
<comment type="similarity">
    <text evidence="2 7">Belongs to the glycosyl hydrolase 3 family.</text>
</comment>
<dbReference type="InterPro" id="IPR013783">
    <property type="entry name" value="Ig-like_fold"/>
</dbReference>
<dbReference type="SUPFAM" id="SSF52279">
    <property type="entry name" value="Beta-D-glucan exohydrolase, C-terminal domain"/>
    <property type="match status" value="1"/>
</dbReference>
<dbReference type="Proteomes" id="UP000294848">
    <property type="component" value="Unassembled WGS sequence"/>
</dbReference>
<dbReference type="RefSeq" id="WP_133466591.1">
    <property type="nucleotide sequence ID" value="NZ_SNWI01000011.1"/>
</dbReference>
<dbReference type="Pfam" id="PF00933">
    <property type="entry name" value="Glyco_hydro_3"/>
    <property type="match status" value="1"/>
</dbReference>
<dbReference type="InterPro" id="IPR036962">
    <property type="entry name" value="Glyco_hydro_3_N_sf"/>
</dbReference>
<dbReference type="Pfam" id="PF01915">
    <property type="entry name" value="Glyco_hydro_3_C"/>
    <property type="match status" value="1"/>
</dbReference>
<dbReference type="PANTHER" id="PTHR30620">
    <property type="entry name" value="PERIPLASMIC BETA-GLUCOSIDASE-RELATED"/>
    <property type="match status" value="1"/>
</dbReference>
<evidence type="ECO:0000256" key="6">
    <source>
        <dbReference type="ARBA" id="ARBA00023295"/>
    </source>
</evidence>
<dbReference type="OrthoDB" id="9805821at2"/>
<evidence type="ECO:0000313" key="10">
    <source>
        <dbReference type="Proteomes" id="UP000294848"/>
    </source>
</evidence>
<dbReference type="PRINTS" id="PR00133">
    <property type="entry name" value="GLHYDRLASE3"/>
</dbReference>
<name>A0A4R6GQ44_9BACT</name>
<feature type="domain" description="Fibronectin type III-like" evidence="8">
    <location>
        <begin position="683"/>
        <end position="752"/>
    </location>
</feature>
<accession>A0A4R6GQ44</accession>
<protein>
    <recommendedName>
        <fullName evidence="3">beta-glucosidase</fullName>
        <ecNumber evidence="3">3.2.1.21</ecNumber>
    </recommendedName>
</protein>
<dbReference type="Gene3D" id="3.40.50.1700">
    <property type="entry name" value="Glycoside hydrolase family 3 C-terminal domain"/>
    <property type="match status" value="1"/>
</dbReference>
<dbReference type="PROSITE" id="PS00775">
    <property type="entry name" value="GLYCOSYL_HYDROL_F3"/>
    <property type="match status" value="1"/>
</dbReference>
<dbReference type="Gene3D" id="2.60.40.10">
    <property type="entry name" value="Immunoglobulins"/>
    <property type="match status" value="1"/>
</dbReference>
<evidence type="ECO:0000256" key="4">
    <source>
        <dbReference type="ARBA" id="ARBA00022729"/>
    </source>
</evidence>
<evidence type="ECO:0000256" key="1">
    <source>
        <dbReference type="ARBA" id="ARBA00000448"/>
    </source>
</evidence>
<dbReference type="AlphaFoldDB" id="A0A4R6GQ44"/>
<comment type="caution">
    <text evidence="9">The sequence shown here is derived from an EMBL/GenBank/DDBJ whole genome shotgun (WGS) entry which is preliminary data.</text>
</comment>
<dbReference type="SUPFAM" id="SSF51445">
    <property type="entry name" value="(Trans)glycosidases"/>
    <property type="match status" value="1"/>
</dbReference>
<dbReference type="InterPro" id="IPR051915">
    <property type="entry name" value="Cellulose_Degrad_GH3"/>
</dbReference>
<dbReference type="PANTHER" id="PTHR30620:SF16">
    <property type="entry name" value="LYSOSOMAL BETA GLUCOSIDASE"/>
    <property type="match status" value="1"/>
</dbReference>